<comment type="similarity">
    <text evidence="1 2">Belongs to the UPF0145 family.</text>
</comment>
<dbReference type="EMBL" id="CP060028">
    <property type="protein sequence ID" value="QND80474.1"/>
    <property type="molecule type" value="Genomic_DNA"/>
</dbReference>
<dbReference type="InterPro" id="IPR002765">
    <property type="entry name" value="UPF0145_YbjQ-like"/>
</dbReference>
<gene>
    <name evidence="4" type="ORF">H4W19_01260</name>
</gene>
<accession>A0ABX6RC38</accession>
<sequence>MTDPYNASPAHAPIPASSGTRMRPLDDAMVTTALELPGYRIRRNLGMVRGITVRSRSIVGNFLGGLQSLFGGNITIYTELCEQARDETYRDMLQHARQLGANAIIAVRYDATDVMAGLTEVLCYGTAVVVEPTDH</sequence>
<evidence type="ECO:0000256" key="1">
    <source>
        <dbReference type="ARBA" id="ARBA00010751"/>
    </source>
</evidence>
<dbReference type="PANTHER" id="PTHR34068">
    <property type="entry name" value="UPF0145 PROTEIN YBJQ"/>
    <property type="match status" value="1"/>
</dbReference>
<evidence type="ECO:0000313" key="5">
    <source>
        <dbReference type="Proteomes" id="UP000515506"/>
    </source>
</evidence>
<name>A0ABX6RC38_PSEMX</name>
<dbReference type="SUPFAM" id="SSF117782">
    <property type="entry name" value="YbjQ-like"/>
    <property type="match status" value="1"/>
</dbReference>
<dbReference type="Pfam" id="PF01906">
    <property type="entry name" value="YbjQ_1"/>
    <property type="match status" value="1"/>
</dbReference>
<dbReference type="RefSeq" id="WP_185895697.1">
    <property type="nucleotide sequence ID" value="NZ_CP060028.1"/>
</dbReference>
<proteinExistence type="inferred from homology"/>
<dbReference type="HAMAP" id="MF_00338">
    <property type="entry name" value="UPF0145"/>
    <property type="match status" value="1"/>
</dbReference>
<keyword evidence="5" id="KW-1185">Reference proteome</keyword>
<feature type="compositionally biased region" description="Low complexity" evidence="3">
    <location>
        <begin position="7"/>
        <end position="18"/>
    </location>
</feature>
<evidence type="ECO:0000313" key="4">
    <source>
        <dbReference type="EMBL" id="QND80474.1"/>
    </source>
</evidence>
<reference evidence="4 5" key="1">
    <citation type="submission" date="2020-08" db="EMBL/GenBank/DDBJ databases">
        <title>Streptomycin resistant and MDR strain, P. mexicana.</title>
        <authorList>
            <person name="Ganesh-kumar S."/>
            <person name="Zhe T."/>
            <person name="Yu Z."/>
            <person name="Min Y."/>
        </authorList>
    </citation>
    <scope>NUCLEOTIDE SEQUENCE [LARGE SCALE GENOMIC DNA]</scope>
    <source>
        <strain evidence="4 5">GTZY</strain>
    </source>
</reference>
<dbReference type="PANTHER" id="PTHR34068:SF2">
    <property type="entry name" value="UPF0145 PROTEIN SCO3412"/>
    <property type="match status" value="1"/>
</dbReference>
<evidence type="ECO:0000256" key="2">
    <source>
        <dbReference type="HAMAP-Rule" id="MF_00338"/>
    </source>
</evidence>
<dbReference type="Proteomes" id="UP000515506">
    <property type="component" value="Chromosome"/>
</dbReference>
<dbReference type="InterPro" id="IPR035439">
    <property type="entry name" value="UPF0145_dom_sf"/>
</dbReference>
<dbReference type="Gene3D" id="3.30.110.70">
    <property type="entry name" value="Hypothetical protein apc22750. Chain B"/>
    <property type="match status" value="1"/>
</dbReference>
<evidence type="ECO:0000256" key="3">
    <source>
        <dbReference type="SAM" id="MobiDB-lite"/>
    </source>
</evidence>
<feature type="region of interest" description="Disordered" evidence="3">
    <location>
        <begin position="1"/>
        <end position="21"/>
    </location>
</feature>
<organism evidence="4 5">
    <name type="scientific">Pseudoxanthomonas mexicana</name>
    <dbReference type="NCBI Taxonomy" id="128785"/>
    <lineage>
        <taxon>Bacteria</taxon>
        <taxon>Pseudomonadati</taxon>
        <taxon>Pseudomonadota</taxon>
        <taxon>Gammaproteobacteria</taxon>
        <taxon>Lysobacterales</taxon>
        <taxon>Lysobacteraceae</taxon>
        <taxon>Pseudoxanthomonas</taxon>
    </lineage>
</organism>
<protein>
    <recommendedName>
        <fullName evidence="2">UPF0145 protein H4W19_01260</fullName>
    </recommendedName>
</protein>